<dbReference type="SUPFAM" id="SSF53474">
    <property type="entry name" value="alpha/beta-Hydrolases"/>
    <property type="match status" value="1"/>
</dbReference>
<dbReference type="PANTHER" id="PTHR48081:SF8">
    <property type="entry name" value="ALPHA_BETA HYDROLASE FOLD-3 DOMAIN-CONTAINING PROTEIN-RELATED"/>
    <property type="match status" value="1"/>
</dbReference>
<gene>
    <name evidence="3" type="ORF">BJY01DRAFT_237025</name>
</gene>
<evidence type="ECO:0000259" key="2">
    <source>
        <dbReference type="Pfam" id="PF07859"/>
    </source>
</evidence>
<organism evidence="3 4">
    <name type="scientific">Aspergillus pseudoustus</name>
    <dbReference type="NCBI Taxonomy" id="1810923"/>
    <lineage>
        <taxon>Eukaryota</taxon>
        <taxon>Fungi</taxon>
        <taxon>Dikarya</taxon>
        <taxon>Ascomycota</taxon>
        <taxon>Pezizomycotina</taxon>
        <taxon>Eurotiomycetes</taxon>
        <taxon>Eurotiomycetidae</taxon>
        <taxon>Eurotiales</taxon>
        <taxon>Aspergillaceae</taxon>
        <taxon>Aspergillus</taxon>
        <taxon>Aspergillus subgen. Nidulantes</taxon>
    </lineage>
</organism>
<dbReference type="InterPro" id="IPR013094">
    <property type="entry name" value="AB_hydrolase_3"/>
</dbReference>
<name>A0ABR4JIS6_9EURO</name>
<dbReference type="InterPro" id="IPR050300">
    <property type="entry name" value="GDXG_lipolytic_enzyme"/>
</dbReference>
<feature type="domain" description="Alpha/beta hydrolase fold-3" evidence="2">
    <location>
        <begin position="104"/>
        <end position="313"/>
    </location>
</feature>
<protein>
    <submittedName>
        <fullName evidence="3">Lipase</fullName>
    </submittedName>
</protein>
<evidence type="ECO:0000256" key="1">
    <source>
        <dbReference type="ARBA" id="ARBA00022801"/>
    </source>
</evidence>
<evidence type="ECO:0000313" key="3">
    <source>
        <dbReference type="EMBL" id="KAL2839657.1"/>
    </source>
</evidence>
<accession>A0ABR4JIS6</accession>
<dbReference type="Proteomes" id="UP001610446">
    <property type="component" value="Unassembled WGS sequence"/>
</dbReference>
<evidence type="ECO:0000313" key="4">
    <source>
        <dbReference type="Proteomes" id="UP001610446"/>
    </source>
</evidence>
<dbReference type="Pfam" id="PF07859">
    <property type="entry name" value="Abhydrolase_3"/>
    <property type="match status" value="1"/>
</dbReference>
<keyword evidence="4" id="KW-1185">Reference proteome</keyword>
<reference evidence="3 4" key="1">
    <citation type="submission" date="2024-07" db="EMBL/GenBank/DDBJ databases">
        <title>Section-level genome sequencing and comparative genomics of Aspergillus sections Usti and Cavernicolus.</title>
        <authorList>
            <consortium name="Lawrence Berkeley National Laboratory"/>
            <person name="Nybo J.L."/>
            <person name="Vesth T.C."/>
            <person name="Theobald S."/>
            <person name="Frisvad J.C."/>
            <person name="Larsen T.O."/>
            <person name="Kjaerboelling I."/>
            <person name="Rothschild-Mancinelli K."/>
            <person name="Lyhne E.K."/>
            <person name="Kogle M.E."/>
            <person name="Barry K."/>
            <person name="Clum A."/>
            <person name="Na H."/>
            <person name="Ledsgaard L."/>
            <person name="Lin J."/>
            <person name="Lipzen A."/>
            <person name="Kuo A."/>
            <person name="Riley R."/>
            <person name="Mondo S."/>
            <person name="Labutti K."/>
            <person name="Haridas S."/>
            <person name="Pangalinan J."/>
            <person name="Salamov A.A."/>
            <person name="Simmons B.A."/>
            <person name="Magnuson J.K."/>
            <person name="Chen J."/>
            <person name="Drula E."/>
            <person name="Henrissat B."/>
            <person name="Wiebenga A."/>
            <person name="Lubbers R.J."/>
            <person name="Gomes A.C."/>
            <person name="Makela M.R."/>
            <person name="Stajich J."/>
            <person name="Grigoriev I.V."/>
            <person name="Mortensen U.H."/>
            <person name="De Vries R.P."/>
            <person name="Baker S.E."/>
            <person name="Andersen M.R."/>
        </authorList>
    </citation>
    <scope>NUCLEOTIDE SEQUENCE [LARGE SCALE GENOMIC DNA]</scope>
    <source>
        <strain evidence="3 4">CBS 123904</strain>
    </source>
</reference>
<sequence>MSAFAPIAALPALETDGILRPPFSPELETVRASAGLLRAEHFESIESLRAQPDSFTIAAFLTEFPDLMHKEYTIPAPPDNPSTSIILSVFTRKDSTCTQRPAVYNIHGGGQIAGTRFAGFPFIARWYAGMNAVLVTVEYRLAPEHPAPAALNDSYTGLVWVTDHAAELGVNPDKIMVQGISGGGPIAAACAIKARNEGYPRLCAQLLSTPMLDCRGETVSARQFESVGHWCGRTNRMAWGFVLGEGRDVKGEDISELISPSRATDLAGVAPAFIDAGEAEVFRDEAVRYAGVLWESGVSAELHVWPGCWHGFDMLAPEAKVSQAATAVKMDWIRRVLCG</sequence>
<proteinExistence type="predicted"/>
<comment type="caution">
    <text evidence="3">The sequence shown here is derived from an EMBL/GenBank/DDBJ whole genome shotgun (WGS) entry which is preliminary data.</text>
</comment>
<dbReference type="EMBL" id="JBFXLU010000130">
    <property type="protein sequence ID" value="KAL2839657.1"/>
    <property type="molecule type" value="Genomic_DNA"/>
</dbReference>
<dbReference type="InterPro" id="IPR029058">
    <property type="entry name" value="AB_hydrolase_fold"/>
</dbReference>
<dbReference type="PANTHER" id="PTHR48081">
    <property type="entry name" value="AB HYDROLASE SUPERFAMILY PROTEIN C4A8.06C"/>
    <property type="match status" value="1"/>
</dbReference>
<keyword evidence="1" id="KW-0378">Hydrolase</keyword>
<dbReference type="Gene3D" id="3.40.50.1820">
    <property type="entry name" value="alpha/beta hydrolase"/>
    <property type="match status" value="1"/>
</dbReference>